<evidence type="ECO:0000313" key="13">
    <source>
        <dbReference type="Proteomes" id="UP001200034"/>
    </source>
</evidence>
<evidence type="ECO:0000256" key="6">
    <source>
        <dbReference type="ARBA" id="ARBA00022776"/>
    </source>
</evidence>
<protein>
    <recommendedName>
        <fullName evidence="11">HAUS augmin-like complex subunit 3 N-terminal domain-containing protein</fullName>
    </recommendedName>
</protein>
<organism evidence="12 13">
    <name type="scientific">Drosophila rubida</name>
    <dbReference type="NCBI Taxonomy" id="30044"/>
    <lineage>
        <taxon>Eukaryota</taxon>
        <taxon>Metazoa</taxon>
        <taxon>Ecdysozoa</taxon>
        <taxon>Arthropoda</taxon>
        <taxon>Hexapoda</taxon>
        <taxon>Insecta</taxon>
        <taxon>Pterygota</taxon>
        <taxon>Neoptera</taxon>
        <taxon>Endopterygota</taxon>
        <taxon>Diptera</taxon>
        <taxon>Brachycera</taxon>
        <taxon>Muscomorpha</taxon>
        <taxon>Ephydroidea</taxon>
        <taxon>Drosophilidae</taxon>
        <taxon>Drosophila</taxon>
    </lineage>
</organism>
<dbReference type="GO" id="GO:0051301">
    <property type="term" value="P:cell division"/>
    <property type="evidence" value="ECO:0007669"/>
    <property type="project" value="UniProtKB-KW"/>
</dbReference>
<dbReference type="EMBL" id="JAJJHW010000095">
    <property type="protein sequence ID" value="KAH8387532.1"/>
    <property type="molecule type" value="Genomic_DNA"/>
</dbReference>
<dbReference type="GO" id="GO:0005819">
    <property type="term" value="C:spindle"/>
    <property type="evidence" value="ECO:0007669"/>
    <property type="project" value="UniProtKB-SubCell"/>
</dbReference>
<keyword evidence="7 10" id="KW-0175">Coiled coil</keyword>
<feature type="non-terminal residue" evidence="12">
    <location>
        <position position="573"/>
    </location>
</feature>
<keyword evidence="3" id="KW-0963">Cytoplasm</keyword>
<dbReference type="Pfam" id="PF14932">
    <property type="entry name" value="HAUS-augmin3"/>
    <property type="match status" value="1"/>
</dbReference>
<evidence type="ECO:0000256" key="8">
    <source>
        <dbReference type="ARBA" id="ARBA00023212"/>
    </source>
</evidence>
<keyword evidence="6" id="KW-0498">Mitosis</keyword>
<evidence type="ECO:0000256" key="4">
    <source>
        <dbReference type="ARBA" id="ARBA00022618"/>
    </source>
</evidence>
<evidence type="ECO:0000313" key="12">
    <source>
        <dbReference type="EMBL" id="KAH8387532.1"/>
    </source>
</evidence>
<keyword evidence="5" id="KW-0493">Microtubule</keyword>
<feature type="coiled-coil region" evidence="10">
    <location>
        <begin position="148"/>
        <end position="175"/>
    </location>
</feature>
<evidence type="ECO:0000256" key="10">
    <source>
        <dbReference type="SAM" id="Coils"/>
    </source>
</evidence>
<evidence type="ECO:0000256" key="7">
    <source>
        <dbReference type="ARBA" id="ARBA00023054"/>
    </source>
</evidence>
<evidence type="ECO:0000256" key="1">
    <source>
        <dbReference type="ARBA" id="ARBA00004186"/>
    </source>
</evidence>
<gene>
    <name evidence="12" type="ORF">KR093_007690</name>
</gene>
<accession>A0AAD4KBL9</accession>
<comment type="caution">
    <text evidence="12">The sequence shown here is derived from an EMBL/GenBank/DDBJ whole genome shotgun (WGS) entry which is preliminary data.</text>
</comment>
<dbReference type="Proteomes" id="UP001200034">
    <property type="component" value="Unassembled WGS sequence"/>
</dbReference>
<feature type="domain" description="HAUS augmin-like complex subunit 3 N-terminal" evidence="11">
    <location>
        <begin position="22"/>
        <end position="252"/>
    </location>
</feature>
<keyword evidence="13" id="KW-1185">Reference proteome</keyword>
<proteinExistence type="inferred from homology"/>
<evidence type="ECO:0000256" key="3">
    <source>
        <dbReference type="ARBA" id="ARBA00022490"/>
    </source>
</evidence>
<dbReference type="GO" id="GO:0005874">
    <property type="term" value="C:microtubule"/>
    <property type="evidence" value="ECO:0007669"/>
    <property type="project" value="UniProtKB-KW"/>
</dbReference>
<name>A0AAD4KBL9_9MUSC</name>
<comment type="subcellular location">
    <subcellularLocation>
        <location evidence="1">Cytoplasm</location>
        <location evidence="1">Cytoskeleton</location>
        <location evidence="1">Spindle</location>
    </subcellularLocation>
</comment>
<comment type="similarity">
    <text evidence="2">Belongs to the HAUS3 family.</text>
</comment>
<keyword evidence="8" id="KW-0206">Cytoskeleton</keyword>
<feature type="coiled-coil region" evidence="10">
    <location>
        <begin position="218"/>
        <end position="245"/>
    </location>
</feature>
<sequence>VLHVCQNSEMLKKLGFDNSNQWIIYDEQFQKFFCFLSENITDRNILTEQECLERSEMQRRGDWLHAPAERQLKLQQTESENPGLLKYTSSDVDALLAEIAVIEQATSDYSALLGNMQDSILDLNNNMRDLECVHLAMQNTCGEVLINCHTKARQLEEIQRDNAQLSEEAKKSFTTQQVPPLFMHQLPLEQYFLKCSSFQQYFTLYMKDNFKIHEYTDFESGERSMQQINSKLESLQNSLRHYSLEYIKEKAKAKATQAMIEHIDLSKIHSISLVDMARDAHELQMLNENHLKNTNETLLNALNFHVHQHIQHRIELVLYENTIQKRERALRRRENDKQLTDVISDALSNAELIWIAIQLDLEKKRNCVDSSIQLCSQAQACCQRVQTMRTLNTSSKGITAQFLYQLSSQLSAHLGQNVRSSEAKSCLYEYEKFGRLLAYALQSMLAKKSQLYIREQLADLNYLEQSMRPFVYDSPIEQPMFENVELLCSMFEAMRQKQHFEESINHLRTQFKELIIERMDKEKLWRYSKLLWIWFLTEPQRMLHAIDEVKKCSASVPALTSNLFRPGGGLLRK</sequence>
<keyword evidence="9" id="KW-0131">Cell cycle</keyword>
<evidence type="ECO:0000259" key="11">
    <source>
        <dbReference type="Pfam" id="PF14932"/>
    </source>
</evidence>
<evidence type="ECO:0000256" key="5">
    <source>
        <dbReference type="ARBA" id="ARBA00022701"/>
    </source>
</evidence>
<dbReference type="InterPro" id="IPR032733">
    <property type="entry name" value="HAUS3_N"/>
</dbReference>
<evidence type="ECO:0000256" key="2">
    <source>
        <dbReference type="ARBA" id="ARBA00009645"/>
    </source>
</evidence>
<dbReference type="AlphaFoldDB" id="A0AAD4KBL9"/>
<reference evidence="12" key="1">
    <citation type="journal article" date="2021" name="Mol. Ecol. Resour.">
        <title>Phylogenomic analyses of the genus Drosophila reveals genomic signals of climate adaptation.</title>
        <authorList>
            <person name="Li F."/>
            <person name="Rane R.V."/>
            <person name="Luria V."/>
            <person name="Xiong Z."/>
            <person name="Chen J."/>
            <person name="Li Z."/>
            <person name="Catullo R.A."/>
            <person name="Griffin P.C."/>
            <person name="Schiffer M."/>
            <person name="Pearce S."/>
            <person name="Lee S.F."/>
            <person name="McElroy K."/>
            <person name="Stocker A."/>
            <person name="Shirriffs J."/>
            <person name="Cockerell F."/>
            <person name="Coppin C."/>
            <person name="Sgro C.M."/>
            <person name="Karger A."/>
            <person name="Cain J.W."/>
            <person name="Weber J.A."/>
            <person name="Santpere G."/>
            <person name="Kirschner M.W."/>
            <person name="Hoffmann A.A."/>
            <person name="Oakeshott J.G."/>
            <person name="Zhang G."/>
        </authorList>
    </citation>
    <scope>NUCLEOTIDE SEQUENCE</scope>
    <source>
        <strain evidence="12">BGI-SZ-2011g</strain>
    </source>
</reference>
<keyword evidence="4" id="KW-0132">Cell division</keyword>
<evidence type="ECO:0000256" key="9">
    <source>
        <dbReference type="ARBA" id="ARBA00023306"/>
    </source>
</evidence>